<reference evidence="2" key="1">
    <citation type="journal article" date="2019" name="Int. J. Syst. Evol. Microbiol.">
        <title>The Global Catalogue of Microorganisms (GCM) 10K type strain sequencing project: providing services to taxonomists for standard genome sequencing and annotation.</title>
        <authorList>
            <consortium name="The Broad Institute Genomics Platform"/>
            <consortium name="The Broad Institute Genome Sequencing Center for Infectious Disease"/>
            <person name="Wu L."/>
            <person name="Ma J."/>
        </authorList>
    </citation>
    <scope>NUCLEOTIDE SEQUENCE [LARGE SCALE GENOMIC DNA]</scope>
    <source>
        <strain evidence="2">JCM 17705</strain>
    </source>
</reference>
<evidence type="ECO:0000313" key="2">
    <source>
        <dbReference type="Proteomes" id="UP001500582"/>
    </source>
</evidence>
<dbReference type="InterPro" id="IPR053842">
    <property type="entry name" value="NikA-like"/>
</dbReference>
<name>A0ABP8GKU4_9SPHI</name>
<sequence>MTKQKKSMGRPKLTGNKRNNFINVRFTDEEYLQIIELEKVLDLSRTDLIRLRVLSDAGRVVINARELMSRMDTIGADMGRIGNNINQLAKHANTLKLQNALDPLVVRKFNALFEEYIGIQQLLETALRKIIRELGR</sequence>
<comment type="caution">
    <text evidence="1">The sequence shown here is derived from an EMBL/GenBank/DDBJ whole genome shotgun (WGS) entry which is preliminary data.</text>
</comment>
<evidence type="ECO:0008006" key="3">
    <source>
        <dbReference type="Google" id="ProtNLM"/>
    </source>
</evidence>
<gene>
    <name evidence="1" type="ORF">GCM10023149_28430</name>
</gene>
<dbReference type="Proteomes" id="UP001500582">
    <property type="component" value="Unassembled WGS sequence"/>
</dbReference>
<dbReference type="EMBL" id="BAABFT010000007">
    <property type="protein sequence ID" value="GAA4325891.1"/>
    <property type="molecule type" value="Genomic_DNA"/>
</dbReference>
<keyword evidence="2" id="KW-1185">Reference proteome</keyword>
<protein>
    <recommendedName>
        <fullName evidence="3">Mobilization protein MobC</fullName>
    </recommendedName>
</protein>
<accession>A0ABP8GKU4</accession>
<dbReference type="Pfam" id="PF21983">
    <property type="entry name" value="NikA-like"/>
    <property type="match status" value="1"/>
</dbReference>
<proteinExistence type="predicted"/>
<organism evidence="1 2">
    <name type="scientific">Mucilaginibacter gynuensis</name>
    <dbReference type="NCBI Taxonomy" id="1302236"/>
    <lineage>
        <taxon>Bacteria</taxon>
        <taxon>Pseudomonadati</taxon>
        <taxon>Bacteroidota</taxon>
        <taxon>Sphingobacteriia</taxon>
        <taxon>Sphingobacteriales</taxon>
        <taxon>Sphingobacteriaceae</taxon>
        <taxon>Mucilaginibacter</taxon>
    </lineage>
</organism>
<evidence type="ECO:0000313" key="1">
    <source>
        <dbReference type="EMBL" id="GAA4325891.1"/>
    </source>
</evidence>
<dbReference type="RefSeq" id="WP_345211767.1">
    <property type="nucleotide sequence ID" value="NZ_BAABFT010000007.1"/>
</dbReference>